<evidence type="ECO:0000313" key="1">
    <source>
        <dbReference type="EMBL" id="MCI86311.1"/>
    </source>
</evidence>
<name>A0A392VH71_9FABA</name>
<dbReference type="AlphaFoldDB" id="A0A392VH71"/>
<accession>A0A392VH71</accession>
<feature type="non-terminal residue" evidence="1">
    <location>
        <position position="1"/>
    </location>
</feature>
<sequence length="50" mass="5612">WRALATTGDQLAQRPVPLAQRAFKINALAKRANHRSATYTRIQAQARNLP</sequence>
<keyword evidence="2" id="KW-1185">Reference proteome</keyword>
<protein>
    <submittedName>
        <fullName evidence="1">Uncharacterized protein</fullName>
    </submittedName>
</protein>
<proteinExistence type="predicted"/>
<reference evidence="1 2" key="1">
    <citation type="journal article" date="2018" name="Front. Plant Sci.">
        <title>Red Clover (Trifolium pratense) and Zigzag Clover (T. medium) - A Picture of Genomic Similarities and Differences.</title>
        <authorList>
            <person name="Dluhosova J."/>
            <person name="Istvanek J."/>
            <person name="Nedelnik J."/>
            <person name="Repkova J."/>
        </authorList>
    </citation>
    <scope>NUCLEOTIDE SEQUENCE [LARGE SCALE GENOMIC DNA]</scope>
    <source>
        <strain evidence="2">cv. 10/8</strain>
        <tissue evidence="1">Leaf</tissue>
    </source>
</reference>
<dbReference type="Proteomes" id="UP000265520">
    <property type="component" value="Unassembled WGS sequence"/>
</dbReference>
<evidence type="ECO:0000313" key="2">
    <source>
        <dbReference type="Proteomes" id="UP000265520"/>
    </source>
</evidence>
<organism evidence="1 2">
    <name type="scientific">Trifolium medium</name>
    <dbReference type="NCBI Taxonomy" id="97028"/>
    <lineage>
        <taxon>Eukaryota</taxon>
        <taxon>Viridiplantae</taxon>
        <taxon>Streptophyta</taxon>
        <taxon>Embryophyta</taxon>
        <taxon>Tracheophyta</taxon>
        <taxon>Spermatophyta</taxon>
        <taxon>Magnoliopsida</taxon>
        <taxon>eudicotyledons</taxon>
        <taxon>Gunneridae</taxon>
        <taxon>Pentapetalae</taxon>
        <taxon>rosids</taxon>
        <taxon>fabids</taxon>
        <taxon>Fabales</taxon>
        <taxon>Fabaceae</taxon>
        <taxon>Papilionoideae</taxon>
        <taxon>50 kb inversion clade</taxon>
        <taxon>NPAAA clade</taxon>
        <taxon>Hologalegina</taxon>
        <taxon>IRL clade</taxon>
        <taxon>Trifolieae</taxon>
        <taxon>Trifolium</taxon>
    </lineage>
</organism>
<dbReference type="EMBL" id="LXQA011137072">
    <property type="protein sequence ID" value="MCI86311.1"/>
    <property type="molecule type" value="Genomic_DNA"/>
</dbReference>
<comment type="caution">
    <text evidence="1">The sequence shown here is derived from an EMBL/GenBank/DDBJ whole genome shotgun (WGS) entry which is preliminary data.</text>
</comment>